<dbReference type="SMART" id="SM00954">
    <property type="entry name" value="RelA_SpoT"/>
    <property type="match status" value="1"/>
</dbReference>
<evidence type="ECO:0000259" key="4">
    <source>
        <dbReference type="PROSITE" id="PS51880"/>
    </source>
</evidence>
<dbReference type="Gene3D" id="3.30.460.10">
    <property type="entry name" value="Beta Polymerase, domain 2"/>
    <property type="match status" value="1"/>
</dbReference>
<dbReference type="InterPro" id="IPR003607">
    <property type="entry name" value="HD/PDEase_dom"/>
</dbReference>
<feature type="domain" description="TGS" evidence="4">
    <location>
        <begin position="408"/>
        <end position="469"/>
    </location>
</feature>
<evidence type="ECO:0000256" key="2">
    <source>
        <dbReference type="ARBA" id="ARBA00025704"/>
    </source>
</evidence>
<evidence type="ECO:0000259" key="3">
    <source>
        <dbReference type="PROSITE" id="PS51831"/>
    </source>
</evidence>
<dbReference type="Gene3D" id="3.10.20.30">
    <property type="match status" value="1"/>
</dbReference>
<reference evidence="5 6" key="1">
    <citation type="submission" date="2020-04" db="EMBL/GenBank/DDBJ databases">
        <title>MicrobeNet Type strains.</title>
        <authorList>
            <person name="Nicholson A.C."/>
        </authorList>
    </citation>
    <scope>NUCLEOTIDE SEQUENCE [LARGE SCALE GENOMIC DNA]</scope>
    <source>
        <strain evidence="5 6">ATCC 23612</strain>
    </source>
</reference>
<dbReference type="PROSITE" id="PS51880">
    <property type="entry name" value="TGS"/>
    <property type="match status" value="1"/>
</dbReference>
<dbReference type="InterPro" id="IPR006674">
    <property type="entry name" value="HD_domain"/>
</dbReference>
<dbReference type="CDD" id="cd05399">
    <property type="entry name" value="NT_Rel-Spo_like"/>
    <property type="match status" value="1"/>
</dbReference>
<evidence type="ECO:0000256" key="1">
    <source>
        <dbReference type="ARBA" id="ARBA00007476"/>
    </source>
</evidence>
<feature type="domain" description="HD" evidence="3">
    <location>
        <begin position="70"/>
        <end position="167"/>
    </location>
</feature>
<dbReference type="InterPro" id="IPR007685">
    <property type="entry name" value="RelA_SpoT"/>
</dbReference>
<organism evidence="5 6">
    <name type="scientific">Nocardiopsis alborubida</name>
    <dbReference type="NCBI Taxonomy" id="146802"/>
    <lineage>
        <taxon>Bacteria</taxon>
        <taxon>Bacillati</taxon>
        <taxon>Actinomycetota</taxon>
        <taxon>Actinomycetes</taxon>
        <taxon>Streptosporangiales</taxon>
        <taxon>Nocardiopsidaceae</taxon>
        <taxon>Nocardiopsis</taxon>
    </lineage>
</organism>
<dbReference type="InterPro" id="IPR043519">
    <property type="entry name" value="NT_sf"/>
</dbReference>
<dbReference type="Proteomes" id="UP000553209">
    <property type="component" value="Unassembled WGS sequence"/>
</dbReference>
<dbReference type="EMBL" id="JAAXPG010000014">
    <property type="protein sequence ID" value="NKY99230.1"/>
    <property type="molecule type" value="Genomic_DNA"/>
</dbReference>
<dbReference type="Gene3D" id="1.10.3210.10">
    <property type="entry name" value="Hypothetical protein af1432"/>
    <property type="match status" value="1"/>
</dbReference>
<dbReference type="Pfam" id="PF13328">
    <property type="entry name" value="HD_4"/>
    <property type="match status" value="1"/>
</dbReference>
<name>A0A7X6ME31_9ACTN</name>
<proteinExistence type="inferred from homology"/>
<dbReference type="SUPFAM" id="SSF81301">
    <property type="entry name" value="Nucleotidyltransferase"/>
    <property type="match status" value="1"/>
</dbReference>
<accession>A0A7X6ME31</accession>
<evidence type="ECO:0000313" key="5">
    <source>
        <dbReference type="EMBL" id="NKY99230.1"/>
    </source>
</evidence>
<dbReference type="InterPro" id="IPR012676">
    <property type="entry name" value="TGS-like"/>
</dbReference>
<dbReference type="GO" id="GO:0005886">
    <property type="term" value="C:plasma membrane"/>
    <property type="evidence" value="ECO:0007669"/>
    <property type="project" value="TreeGrafter"/>
</dbReference>
<dbReference type="AlphaFoldDB" id="A0A7X6ME31"/>
<comment type="pathway">
    <text evidence="2">Purine metabolism.</text>
</comment>
<gene>
    <name evidence="5" type="ORF">HGB44_16385</name>
</gene>
<comment type="caution">
    <text evidence="5">The sequence shown here is derived from an EMBL/GenBank/DDBJ whole genome shotgun (WGS) entry which is preliminary data.</text>
</comment>
<dbReference type="PANTHER" id="PTHR21262">
    <property type="entry name" value="GUANOSINE-3',5'-BIS DIPHOSPHATE 3'-PYROPHOSPHOHYDROLASE"/>
    <property type="match status" value="1"/>
</dbReference>
<dbReference type="SMART" id="SM00471">
    <property type="entry name" value="HDc"/>
    <property type="match status" value="1"/>
</dbReference>
<dbReference type="RefSeq" id="WP_061078645.1">
    <property type="nucleotide sequence ID" value="NZ_JAAXPG010000014.1"/>
</dbReference>
<dbReference type="PROSITE" id="PS51831">
    <property type="entry name" value="HD"/>
    <property type="match status" value="1"/>
</dbReference>
<dbReference type="InterPro" id="IPR004095">
    <property type="entry name" value="TGS"/>
</dbReference>
<keyword evidence="6" id="KW-1185">Reference proteome</keyword>
<comment type="similarity">
    <text evidence="1">Belongs to the RelA/SpoT family.</text>
</comment>
<dbReference type="SUPFAM" id="SSF81271">
    <property type="entry name" value="TGS-like"/>
    <property type="match status" value="1"/>
</dbReference>
<evidence type="ECO:0000313" key="6">
    <source>
        <dbReference type="Proteomes" id="UP000553209"/>
    </source>
</evidence>
<dbReference type="Pfam" id="PF02824">
    <property type="entry name" value="TGS"/>
    <property type="match status" value="1"/>
</dbReference>
<dbReference type="PANTHER" id="PTHR21262:SF31">
    <property type="entry name" value="GTP PYROPHOSPHOKINASE"/>
    <property type="match status" value="1"/>
</dbReference>
<sequence>MGAPDVTASTQWWQGLNAAKATSTPADRVRSLVREHQRWYPKADVALLSRAYAVAEHLHKEQKRKSGEPFIIHPVAVATILAEMGLDTATLVAALLHDTVEDTPFSLAHLAAEFGTEVGVMVDGVTKVDRSMYGSAAAGETFRKMVVAARDDLRVLLIKLADRLHNLRTLQFQPPHKRVKIAQGTRELLIPLAERLGVYRLKRDLEDLCFEYLEGEDFERVSARVRRVRESCAHEVDALRVSLRDGLASFRVKARVEVRSRHPYSVFTSGTGLTADPDPLDTVRYVVVVKGDERNAYLALGAVHGRWKPYPAKFRDFIATPRYNLYRALHTTVLTESGRRVQIIICDSHAQQVSEYGIIADIRQATGRDGRLTTERTTDPEWLTRLLGWQEQASAEELLEGVRTDLADSITVLTGQGEVLTLPEGATPVDVAYALGADTGDRYSAAAIDGRLVSPATRVREGDTVHIITKSEPAPDRGWLESVRTGRARVAIAAWHRTRAHEQAEHTGRERMIALVGADRLIEAESSGAMTGVARRSGYPSLEELYVALGYEQVSSEDVAALLLPLA</sequence>
<dbReference type="InterPro" id="IPR012675">
    <property type="entry name" value="Beta-grasp_dom_sf"/>
</dbReference>
<dbReference type="FunFam" id="1.10.3210.10:FF:000001">
    <property type="entry name" value="GTP pyrophosphokinase RelA"/>
    <property type="match status" value="1"/>
</dbReference>
<dbReference type="SUPFAM" id="SSF109604">
    <property type="entry name" value="HD-domain/PDEase-like"/>
    <property type="match status" value="1"/>
</dbReference>
<dbReference type="CDD" id="cd00077">
    <property type="entry name" value="HDc"/>
    <property type="match status" value="1"/>
</dbReference>
<protein>
    <submittedName>
        <fullName evidence="5">HD domain-containing protein</fullName>
    </submittedName>
</protein>
<dbReference type="GO" id="GO:0015969">
    <property type="term" value="P:guanosine tetraphosphate metabolic process"/>
    <property type="evidence" value="ECO:0007669"/>
    <property type="project" value="InterPro"/>
</dbReference>
<dbReference type="Pfam" id="PF04607">
    <property type="entry name" value="RelA_SpoT"/>
    <property type="match status" value="1"/>
</dbReference>